<protein>
    <submittedName>
        <fullName evidence="1">Uncharacterized protein</fullName>
    </submittedName>
</protein>
<comment type="caution">
    <text evidence="1">The sequence shown here is derived from an EMBL/GenBank/DDBJ whole genome shotgun (WGS) entry which is preliminary data.</text>
</comment>
<name>A0ACB7TNF0_HYAAI</name>
<keyword evidence="2" id="KW-1185">Reference proteome</keyword>
<sequence>MVAVSIYYRPFTSKDENVSFMWLSKVQAQAGSLLIVVGRDYNAKHPSWGYVRTDSRGFALHDTIEMSALNLCNTSETIPHRVTCETTGHDI</sequence>
<organism evidence="1 2">
    <name type="scientific">Hyalomma asiaticum</name>
    <name type="common">Tick</name>
    <dbReference type="NCBI Taxonomy" id="266040"/>
    <lineage>
        <taxon>Eukaryota</taxon>
        <taxon>Metazoa</taxon>
        <taxon>Ecdysozoa</taxon>
        <taxon>Arthropoda</taxon>
        <taxon>Chelicerata</taxon>
        <taxon>Arachnida</taxon>
        <taxon>Acari</taxon>
        <taxon>Parasitiformes</taxon>
        <taxon>Ixodida</taxon>
        <taxon>Ixodoidea</taxon>
        <taxon>Ixodidae</taxon>
        <taxon>Hyalomminae</taxon>
        <taxon>Hyalomma</taxon>
    </lineage>
</organism>
<accession>A0ACB7TNF0</accession>
<dbReference type="Proteomes" id="UP000821845">
    <property type="component" value="Chromosome 1"/>
</dbReference>
<proteinExistence type="predicted"/>
<evidence type="ECO:0000313" key="2">
    <source>
        <dbReference type="Proteomes" id="UP000821845"/>
    </source>
</evidence>
<evidence type="ECO:0000313" key="1">
    <source>
        <dbReference type="EMBL" id="KAH6946359.1"/>
    </source>
</evidence>
<gene>
    <name evidence="1" type="ORF">HPB50_013069</name>
</gene>
<reference evidence="1" key="1">
    <citation type="submission" date="2020-05" db="EMBL/GenBank/DDBJ databases">
        <title>Large-scale comparative analyses of tick genomes elucidate their genetic diversity and vector capacities.</title>
        <authorList>
            <person name="Jia N."/>
            <person name="Wang J."/>
            <person name="Shi W."/>
            <person name="Du L."/>
            <person name="Sun Y."/>
            <person name="Zhan W."/>
            <person name="Jiang J."/>
            <person name="Wang Q."/>
            <person name="Zhang B."/>
            <person name="Ji P."/>
            <person name="Sakyi L.B."/>
            <person name="Cui X."/>
            <person name="Yuan T."/>
            <person name="Jiang B."/>
            <person name="Yang W."/>
            <person name="Lam T.T.-Y."/>
            <person name="Chang Q."/>
            <person name="Ding S."/>
            <person name="Wang X."/>
            <person name="Zhu J."/>
            <person name="Ruan X."/>
            <person name="Zhao L."/>
            <person name="Wei J."/>
            <person name="Que T."/>
            <person name="Du C."/>
            <person name="Cheng J."/>
            <person name="Dai P."/>
            <person name="Han X."/>
            <person name="Huang E."/>
            <person name="Gao Y."/>
            <person name="Liu J."/>
            <person name="Shao H."/>
            <person name="Ye R."/>
            <person name="Li L."/>
            <person name="Wei W."/>
            <person name="Wang X."/>
            <person name="Wang C."/>
            <person name="Yang T."/>
            <person name="Huo Q."/>
            <person name="Li W."/>
            <person name="Guo W."/>
            <person name="Chen H."/>
            <person name="Zhou L."/>
            <person name="Ni X."/>
            <person name="Tian J."/>
            <person name="Zhou Y."/>
            <person name="Sheng Y."/>
            <person name="Liu T."/>
            <person name="Pan Y."/>
            <person name="Xia L."/>
            <person name="Li J."/>
            <person name="Zhao F."/>
            <person name="Cao W."/>
        </authorList>
    </citation>
    <scope>NUCLEOTIDE SEQUENCE</scope>
    <source>
        <strain evidence="1">Hyas-2018</strain>
    </source>
</reference>
<dbReference type="EMBL" id="CM023481">
    <property type="protein sequence ID" value="KAH6946359.1"/>
    <property type="molecule type" value="Genomic_DNA"/>
</dbReference>